<sequence length="129" mass="14495">MKIKIDFFSKNIVEAIGAGIYQVSVLKPNGKLGVLYIGESVFTLVRCATHLYGLKKNPAYFGFTADTIEDSQITLKFELLEKISDEAKRKAREKEIIKATDNIICQSQVSDRMKSIDEKVEALTNFLNS</sequence>
<reference evidence="1 2" key="1">
    <citation type="submission" date="2021-02" db="EMBL/GenBank/DDBJ databases">
        <title>Complete Genome Sequence of Arcanobacterium phocisimile strain DSM 26142T from a harbour seal.</title>
        <authorList>
            <person name="Borowiak M."/>
            <person name="Alssahen M."/>
            <person name="Malorny B."/>
            <person name="Laemmler C."/>
            <person name="Siebert U."/>
            <person name="Ploetz M."/>
            <person name="Abdulmawjood A."/>
        </authorList>
    </citation>
    <scope>NUCLEOTIDE SEQUENCE [LARGE SCALE GENOMIC DNA]</scope>
    <source>
        <strain evidence="1 2">DSM 26142</strain>
    </source>
</reference>
<name>A0ABX7IF59_9ACTO</name>
<keyword evidence="2" id="KW-1185">Reference proteome</keyword>
<proteinExistence type="predicted"/>
<dbReference type="Proteomes" id="UP000602653">
    <property type="component" value="Chromosome"/>
</dbReference>
<evidence type="ECO:0008006" key="3">
    <source>
        <dbReference type="Google" id="ProtNLM"/>
    </source>
</evidence>
<dbReference type="EMBL" id="CP070228">
    <property type="protein sequence ID" value="QRV01773.1"/>
    <property type="molecule type" value="Genomic_DNA"/>
</dbReference>
<evidence type="ECO:0000313" key="2">
    <source>
        <dbReference type="Proteomes" id="UP000602653"/>
    </source>
</evidence>
<evidence type="ECO:0000313" key="1">
    <source>
        <dbReference type="EMBL" id="QRV01773.1"/>
    </source>
</evidence>
<dbReference type="RefSeq" id="WP_204423789.1">
    <property type="nucleotide sequence ID" value="NZ_CP070228.1"/>
</dbReference>
<accession>A0ABX7IF59</accession>
<protein>
    <recommendedName>
        <fullName evidence="3">GIY-YIG domain-containing protein</fullName>
    </recommendedName>
</protein>
<gene>
    <name evidence="1" type="ORF">JTE88_06685</name>
</gene>
<organism evidence="1 2">
    <name type="scientific">Arcanobacterium phocisimile</name>
    <dbReference type="NCBI Taxonomy" id="1302235"/>
    <lineage>
        <taxon>Bacteria</taxon>
        <taxon>Bacillati</taxon>
        <taxon>Actinomycetota</taxon>
        <taxon>Actinomycetes</taxon>
        <taxon>Actinomycetales</taxon>
        <taxon>Actinomycetaceae</taxon>
        <taxon>Arcanobacterium</taxon>
    </lineage>
</organism>